<feature type="compositionally biased region" description="Basic and acidic residues" evidence="1">
    <location>
        <begin position="365"/>
        <end position="384"/>
    </location>
</feature>
<gene>
    <name evidence="2" type="ORF">JF539_05845</name>
</gene>
<sequence>MKTHPLPSVDSQILFRSYQPLNSERLFALVVEAAASLGIPVDDCKLLKTSTELDLRVLCRNFHVLVTQTVPFERSGHLGVALDTYTVKSTFPEARDTVESTTAFTQVSVQKGVLPHEAIPPEMLRLIGSEMTAFCSSEETAAAMAIVRKLTASIVEISNPDAVFWGPSVFFLKPQTFLDLAGATNSNVLYLHPLPFGETDPATGNQMIGLTGIGAPWLIGCNLEIKPCSLPMNYLVETMYAFVNFTVKSGALIADGDVFGRDENEKIQMLIHPVEGKAPDTIELKVVHKPEFGIVREAVPAIQRRYDDDCKLESERISDVDQDELDPNDPVDAAILEQLAAQRQGSEPQFLPDEIRKTVAATPAEDGRQAEVAEPQRDVRKEEEISGTSHQRLSMAELRSFARQAQVSTGTDAGKSAKTAGLFGRLFGKKPH</sequence>
<accession>A0A939J109</accession>
<organism evidence="2 3">
    <name type="scientific">Roseibium aggregatum</name>
    <dbReference type="NCBI Taxonomy" id="187304"/>
    <lineage>
        <taxon>Bacteria</taxon>
        <taxon>Pseudomonadati</taxon>
        <taxon>Pseudomonadota</taxon>
        <taxon>Alphaproteobacteria</taxon>
        <taxon>Hyphomicrobiales</taxon>
        <taxon>Stappiaceae</taxon>
        <taxon>Roseibium</taxon>
    </lineage>
</organism>
<evidence type="ECO:0000313" key="3">
    <source>
        <dbReference type="Proteomes" id="UP000664096"/>
    </source>
</evidence>
<evidence type="ECO:0008006" key="4">
    <source>
        <dbReference type="Google" id="ProtNLM"/>
    </source>
</evidence>
<reference evidence="2" key="1">
    <citation type="submission" date="2020-12" db="EMBL/GenBank/DDBJ databases">
        <title>Oil enriched cultivation method for isolating marine PHA-producing bacteria.</title>
        <authorList>
            <person name="Zheng W."/>
            <person name="Yu S."/>
            <person name="Huang Y."/>
        </authorList>
    </citation>
    <scope>NUCLEOTIDE SEQUENCE</scope>
    <source>
        <strain evidence="2">SY-2-12</strain>
    </source>
</reference>
<evidence type="ECO:0000313" key="2">
    <source>
        <dbReference type="EMBL" id="MBN9669853.1"/>
    </source>
</evidence>
<protein>
    <recommendedName>
        <fullName evidence="4">DUF4261 domain-containing protein</fullName>
    </recommendedName>
</protein>
<dbReference type="EMBL" id="JAEKJZ010000001">
    <property type="protein sequence ID" value="MBN9669853.1"/>
    <property type="molecule type" value="Genomic_DNA"/>
</dbReference>
<feature type="region of interest" description="Disordered" evidence="1">
    <location>
        <begin position="360"/>
        <end position="432"/>
    </location>
</feature>
<evidence type="ECO:0000256" key="1">
    <source>
        <dbReference type="SAM" id="MobiDB-lite"/>
    </source>
</evidence>
<dbReference type="AlphaFoldDB" id="A0A939J109"/>
<comment type="caution">
    <text evidence="2">The sequence shown here is derived from an EMBL/GenBank/DDBJ whole genome shotgun (WGS) entry which is preliminary data.</text>
</comment>
<name>A0A939J109_9HYPH</name>
<dbReference type="Proteomes" id="UP000664096">
    <property type="component" value="Unassembled WGS sequence"/>
</dbReference>
<proteinExistence type="predicted"/>
<dbReference type="RefSeq" id="WP_207139386.1">
    <property type="nucleotide sequence ID" value="NZ_JAEKJZ010000001.1"/>
</dbReference>